<dbReference type="Proteomes" id="UP000292346">
    <property type="component" value="Unassembled WGS sequence"/>
</dbReference>
<feature type="transmembrane region" description="Helical" evidence="7">
    <location>
        <begin position="749"/>
        <end position="778"/>
    </location>
</feature>
<dbReference type="GO" id="GO:0140359">
    <property type="term" value="F:ABC-type transporter activity"/>
    <property type="evidence" value="ECO:0007669"/>
    <property type="project" value="InterPro"/>
</dbReference>
<keyword evidence="4 10" id="KW-0067">ATP-binding</keyword>
<dbReference type="InterPro" id="IPR017871">
    <property type="entry name" value="ABC_transporter-like_CS"/>
</dbReference>
<name>A0A4R0HGS0_9ACTN</name>
<keyword evidence="2 7" id="KW-0812">Transmembrane</keyword>
<sequence>MRLLNRWTDGPRRYLQHARVLWRAAPGWSTLALALTVLEAVVRTGLMIAIGLFVGSLSESATYATWQWFLLIAALLVVGPLLQACLSAATARSSVAYLRYVSDLVAEVGLHPHGIEHLEAPDFAGCLRTVVTATRDWSFVTGVDATWSIIGPRLAGTGALAVLVPWRWWVPLLVAASFFALSKVFTGWISLAFDKLLTSPGDSRRRATYLRGLLTQTESAKEIRLFGLTDWLTDVYRASWFDAMTPLWRERRRGLGPVLLTCLVMALMVGGAFALIAYDVSTGAISLAATVTMVQAILRLQNFGLLGDVSTALARNTSTLQALVGLRHDLGLPAVAPVRPAGSVSPQRRPAGAAEVHLDAVTFTYQGSTEPAVKQVTLHIPAGQSIAVVGANGAGKSTIIKLLCGLYTPAEGTVLVDDADPAVDEAARRRVAVIFQDFARYHLSLRDNVVLGAGSADHPLVEQALTDAGGAVLLERLDRGWDTVLSAEYDSGTDLSGGQWQRVALARALAAVAGGAGVLVLDEPTAALDVRSEAALFERFLEVTRGVTTILVSHRLSSVRHADRIVVLAGSGIVEDGSHEELLGPRRALCRALHAPGASFRFGAPMSPALRGMALVLTTTVRTSPAQSLLCLLETLGKVLAALSPLYVGIFADAAVHRNLDRMLLAAIALVGSTAANTALQAVGVNARVRQMELLGHVFDAQVAELTARIPTLDHLESARYLDKLQILRDNENVLGGALNTMINTLNTLAFAISVLLVAVTADWRLSILIAVGATRLVTARWSLRWDKAAEEASASSGRLTRHLIELTTSPTAGAETRVFGHQYELRRQIRRAITAWRRPIMHATSRKAVLAAGHTVLFFVTASAVLAWITQDALAGTVSIQSVVVAVAVLQSLQTVSSSFAGVVGGITKVGRNCARFIWLRDHAAGISTGRETPPSRLSDGIRIEHLSYRYGDSQRDSLTDVDLHLPTGAVVAIVGENGAGKSTLVKLLSGLYRPTEGRILVDGQDLSALDPVAWRSRLAGAFQDHVRFEFTAQQSVGAGDVAVLDDRQRVHQALRDGTAEEIVAALPSELDTQLGTAWTGGVGLSGGQWQRIAIARGMMRRAPLLLILDEPTSALDPVAEHALFERYAAASRRTGRRGGVTVLVTHRFSTVAAADLIVVLDQGRVVEYGSHTELLAGQGQYADLYELQNRGYR</sequence>
<proteinExistence type="predicted"/>
<dbReference type="InterPro" id="IPR003593">
    <property type="entry name" value="AAA+_ATPase"/>
</dbReference>
<feature type="domain" description="ABC transporter" evidence="8">
    <location>
        <begin position="943"/>
        <end position="1189"/>
    </location>
</feature>
<evidence type="ECO:0000256" key="6">
    <source>
        <dbReference type="ARBA" id="ARBA00023136"/>
    </source>
</evidence>
<evidence type="ECO:0000256" key="5">
    <source>
        <dbReference type="ARBA" id="ARBA00022989"/>
    </source>
</evidence>
<comment type="subcellular location">
    <subcellularLocation>
        <location evidence="1">Cell membrane</location>
        <topology evidence="1">Multi-pass membrane protein</topology>
    </subcellularLocation>
</comment>
<dbReference type="PROSITE" id="PS50929">
    <property type="entry name" value="ABC_TM1F"/>
    <property type="match status" value="1"/>
</dbReference>
<dbReference type="Gene3D" id="3.40.50.300">
    <property type="entry name" value="P-loop containing nucleotide triphosphate hydrolases"/>
    <property type="match status" value="2"/>
</dbReference>
<keyword evidence="6 7" id="KW-0472">Membrane</keyword>
<dbReference type="CDD" id="cd03228">
    <property type="entry name" value="ABCC_MRP_Like"/>
    <property type="match status" value="1"/>
</dbReference>
<dbReference type="SUPFAM" id="SSF52540">
    <property type="entry name" value="P-loop containing nucleoside triphosphate hydrolases"/>
    <property type="match status" value="2"/>
</dbReference>
<dbReference type="GO" id="GO:0016887">
    <property type="term" value="F:ATP hydrolysis activity"/>
    <property type="evidence" value="ECO:0007669"/>
    <property type="project" value="InterPro"/>
</dbReference>
<dbReference type="EMBL" id="SJJZ01000002">
    <property type="protein sequence ID" value="TCC08092.1"/>
    <property type="molecule type" value="Genomic_DNA"/>
</dbReference>
<keyword evidence="3" id="KW-0547">Nucleotide-binding</keyword>
<dbReference type="InterPro" id="IPR011527">
    <property type="entry name" value="ABC1_TM_dom"/>
</dbReference>
<dbReference type="InterPro" id="IPR039421">
    <property type="entry name" value="Type_1_exporter"/>
</dbReference>
<feature type="domain" description="ABC transmembrane type-1" evidence="9">
    <location>
        <begin position="629"/>
        <end position="910"/>
    </location>
</feature>
<dbReference type="PANTHER" id="PTHR24221:SF654">
    <property type="entry name" value="ATP-BINDING CASSETTE SUB-FAMILY B MEMBER 6"/>
    <property type="match status" value="1"/>
</dbReference>
<evidence type="ECO:0000313" key="10">
    <source>
        <dbReference type="EMBL" id="TCC08092.1"/>
    </source>
</evidence>
<dbReference type="GO" id="GO:0005886">
    <property type="term" value="C:plasma membrane"/>
    <property type="evidence" value="ECO:0007669"/>
    <property type="project" value="UniProtKB-SubCell"/>
</dbReference>
<keyword evidence="11" id="KW-1185">Reference proteome</keyword>
<gene>
    <name evidence="10" type="ORF">E0H45_19425</name>
</gene>
<feature type="domain" description="ABC transporter" evidence="8">
    <location>
        <begin position="356"/>
        <end position="595"/>
    </location>
</feature>
<dbReference type="PANTHER" id="PTHR24221">
    <property type="entry name" value="ATP-BINDING CASSETTE SUB-FAMILY B"/>
    <property type="match status" value="1"/>
</dbReference>
<dbReference type="RefSeq" id="WP_131339184.1">
    <property type="nucleotide sequence ID" value="NZ_SJJZ01000002.1"/>
</dbReference>
<dbReference type="SUPFAM" id="SSF90123">
    <property type="entry name" value="ABC transporter transmembrane region"/>
    <property type="match status" value="2"/>
</dbReference>
<dbReference type="Pfam" id="PF00005">
    <property type="entry name" value="ABC_tran"/>
    <property type="match status" value="2"/>
</dbReference>
<dbReference type="PROSITE" id="PS00211">
    <property type="entry name" value="ABC_TRANSPORTER_1"/>
    <property type="match status" value="2"/>
</dbReference>
<feature type="transmembrane region" description="Helical" evidence="7">
    <location>
        <begin position="258"/>
        <end position="278"/>
    </location>
</feature>
<evidence type="ECO:0000256" key="3">
    <source>
        <dbReference type="ARBA" id="ARBA00022741"/>
    </source>
</evidence>
<dbReference type="InterPro" id="IPR027417">
    <property type="entry name" value="P-loop_NTPase"/>
</dbReference>
<evidence type="ECO:0000256" key="1">
    <source>
        <dbReference type="ARBA" id="ARBA00004651"/>
    </source>
</evidence>
<accession>A0A4R0HGS0</accession>
<feature type="transmembrane region" description="Helical" evidence="7">
    <location>
        <begin position="21"/>
        <end position="54"/>
    </location>
</feature>
<comment type="caution">
    <text evidence="10">The sequence shown here is derived from an EMBL/GenBank/DDBJ whole genome shotgun (WGS) entry which is preliminary data.</text>
</comment>
<evidence type="ECO:0000313" key="11">
    <source>
        <dbReference type="Proteomes" id="UP000292346"/>
    </source>
</evidence>
<protein>
    <submittedName>
        <fullName evidence="10">ABC transporter ATP-binding protein</fullName>
    </submittedName>
</protein>
<reference evidence="10 11" key="1">
    <citation type="submission" date="2019-02" db="EMBL/GenBank/DDBJ databases">
        <title>Kribbella capetownensis sp. nov. and Kribbella speibonae sp. nov., isolated from soil.</title>
        <authorList>
            <person name="Curtis S.M."/>
            <person name="Norton I."/>
            <person name="Everest G.J."/>
            <person name="Meyers P.R."/>
        </authorList>
    </citation>
    <scope>NUCLEOTIDE SEQUENCE [LARGE SCALE GENOMIC DNA]</scope>
    <source>
        <strain evidence="10 11">KCTC 29219</strain>
    </source>
</reference>
<feature type="transmembrane region" description="Helical" evidence="7">
    <location>
        <begin position="849"/>
        <end position="870"/>
    </location>
</feature>
<dbReference type="InterPro" id="IPR036640">
    <property type="entry name" value="ABC1_TM_sf"/>
</dbReference>
<evidence type="ECO:0000259" key="9">
    <source>
        <dbReference type="PROSITE" id="PS50929"/>
    </source>
</evidence>
<dbReference type="SMART" id="SM00382">
    <property type="entry name" value="AAA"/>
    <property type="match status" value="2"/>
</dbReference>
<evidence type="ECO:0000256" key="2">
    <source>
        <dbReference type="ARBA" id="ARBA00022692"/>
    </source>
</evidence>
<evidence type="ECO:0000259" key="8">
    <source>
        <dbReference type="PROSITE" id="PS50893"/>
    </source>
</evidence>
<feature type="transmembrane region" description="Helical" evidence="7">
    <location>
        <begin position="66"/>
        <end position="89"/>
    </location>
</feature>
<dbReference type="GO" id="GO:0005524">
    <property type="term" value="F:ATP binding"/>
    <property type="evidence" value="ECO:0007669"/>
    <property type="project" value="UniProtKB-KW"/>
</dbReference>
<dbReference type="GO" id="GO:0034040">
    <property type="term" value="F:ATPase-coupled lipid transmembrane transporter activity"/>
    <property type="evidence" value="ECO:0007669"/>
    <property type="project" value="TreeGrafter"/>
</dbReference>
<evidence type="ECO:0000256" key="7">
    <source>
        <dbReference type="SAM" id="Phobius"/>
    </source>
</evidence>
<dbReference type="OrthoDB" id="9806127at2"/>
<dbReference type="PROSITE" id="PS50893">
    <property type="entry name" value="ABC_TRANSPORTER_2"/>
    <property type="match status" value="2"/>
</dbReference>
<dbReference type="AlphaFoldDB" id="A0A4R0HGS0"/>
<dbReference type="Gene3D" id="1.20.1560.10">
    <property type="entry name" value="ABC transporter type 1, transmembrane domain"/>
    <property type="match status" value="2"/>
</dbReference>
<evidence type="ECO:0000256" key="4">
    <source>
        <dbReference type="ARBA" id="ARBA00022840"/>
    </source>
</evidence>
<organism evidence="10 11">
    <name type="scientific">Kribbella soli</name>
    <dbReference type="NCBI Taxonomy" id="1124743"/>
    <lineage>
        <taxon>Bacteria</taxon>
        <taxon>Bacillati</taxon>
        <taxon>Actinomycetota</taxon>
        <taxon>Actinomycetes</taxon>
        <taxon>Propionibacteriales</taxon>
        <taxon>Kribbellaceae</taxon>
        <taxon>Kribbella</taxon>
    </lineage>
</organism>
<keyword evidence="5 7" id="KW-1133">Transmembrane helix</keyword>
<dbReference type="InterPro" id="IPR003439">
    <property type="entry name" value="ABC_transporter-like_ATP-bd"/>
</dbReference>